<dbReference type="EMBL" id="LGPB01000072">
    <property type="protein sequence ID" value="KRG13766.1"/>
    <property type="molecule type" value="Genomic_DNA"/>
</dbReference>
<gene>
    <name evidence="1" type="ORF">ACA29_07710</name>
</gene>
<organism evidence="1 2">
    <name type="scientific">Lederbergia galactosidilytica</name>
    <dbReference type="NCBI Taxonomy" id="217031"/>
    <lineage>
        <taxon>Bacteria</taxon>
        <taxon>Bacillati</taxon>
        <taxon>Bacillota</taxon>
        <taxon>Bacilli</taxon>
        <taxon>Bacillales</taxon>
        <taxon>Bacillaceae</taxon>
        <taxon>Lederbergia</taxon>
    </lineage>
</organism>
<proteinExistence type="predicted"/>
<dbReference type="SUPFAM" id="SSF53850">
    <property type="entry name" value="Periplasmic binding protein-like II"/>
    <property type="match status" value="1"/>
</dbReference>
<dbReference type="AlphaFoldDB" id="A0A0Q9XYM6"/>
<name>A0A0Q9XYM6_9BACI</name>
<protein>
    <submittedName>
        <fullName evidence="1">Uncharacterized protein</fullName>
    </submittedName>
</protein>
<reference evidence="1 2" key="1">
    <citation type="submission" date="2015-06" db="EMBL/GenBank/DDBJ databases">
        <title>Genome sequencing project of Bacillus galactosidilyticus PL133.</title>
        <authorList>
            <person name="Gaiero J."/>
            <person name="Nicol R."/>
            <person name="Habash M."/>
        </authorList>
    </citation>
    <scope>NUCLEOTIDE SEQUENCE [LARGE SCALE GENOMIC DNA]</scope>
    <source>
        <strain evidence="1 2">PL133</strain>
    </source>
</reference>
<dbReference type="Gene3D" id="3.10.105.10">
    <property type="entry name" value="Dipeptide-binding Protein, Domain 3"/>
    <property type="match status" value="1"/>
</dbReference>
<evidence type="ECO:0000313" key="1">
    <source>
        <dbReference type="EMBL" id="KRG13766.1"/>
    </source>
</evidence>
<dbReference type="Proteomes" id="UP000053881">
    <property type="component" value="Unassembled WGS sequence"/>
</dbReference>
<dbReference type="PATRIC" id="fig|217031.4.peg.2559"/>
<accession>A0A0Q9XYM6</accession>
<sequence>MKFKPAAPDIVPLAELLTEMWKEIGIHVTVKTIDESLWGNKNEANDLQASIMWTHTPLYYMQDLGTGFWGRQWESWRNSGGKKGEEPPENVKKFYDLMAEMNVSNPERAVEIMDELRQEMHENVYYFVHIEHVKQPLNCEC</sequence>
<comment type="caution">
    <text evidence="1">The sequence shown here is derived from an EMBL/GenBank/DDBJ whole genome shotgun (WGS) entry which is preliminary data.</text>
</comment>
<evidence type="ECO:0000313" key="2">
    <source>
        <dbReference type="Proteomes" id="UP000053881"/>
    </source>
</evidence>